<organism evidence="1 2">
    <name type="scientific">Xenorhabdus beddingii</name>
    <dbReference type="NCBI Taxonomy" id="40578"/>
    <lineage>
        <taxon>Bacteria</taxon>
        <taxon>Pseudomonadati</taxon>
        <taxon>Pseudomonadota</taxon>
        <taxon>Gammaproteobacteria</taxon>
        <taxon>Enterobacterales</taxon>
        <taxon>Morganellaceae</taxon>
        <taxon>Xenorhabdus</taxon>
    </lineage>
</organism>
<dbReference type="Proteomes" id="UP000194204">
    <property type="component" value="Unassembled WGS sequence"/>
</dbReference>
<dbReference type="PANTHER" id="PTHR40045">
    <property type="entry name" value="YCGG FAMILY PROTEIN"/>
    <property type="match status" value="1"/>
</dbReference>
<comment type="caution">
    <text evidence="1">The sequence shown here is derived from an EMBL/GenBank/DDBJ whole genome shotgun (WGS) entry which is preliminary data.</text>
</comment>
<keyword evidence="2" id="KW-1185">Reference proteome</keyword>
<dbReference type="PANTHER" id="PTHR40045:SF1">
    <property type="entry name" value="YQCI_YCGG FAMILY PROTEIN"/>
    <property type="match status" value="1"/>
</dbReference>
<accession>A0A1Y2SC18</accession>
<name>A0A1Y2SC18_9GAMM</name>
<dbReference type="STRING" id="40578.Xbed_03606"/>
<dbReference type="EMBL" id="MUBK01000059">
    <property type="protein sequence ID" value="OTA15305.1"/>
    <property type="molecule type" value="Genomic_DNA"/>
</dbReference>
<dbReference type="AlphaFoldDB" id="A0A1Y2SC18"/>
<sequence length="240" mass="28544">MIYSKSQIEENENILSEWEKVIFSEFSSLMNNEKRPFPCLFGVNGFKQDMLRFSFHEELNAKSIFNDLKDYLKNAKNYGINTSFVAFEKPSSIKEVNYYYDKFWNLLNQLSTLDNIKWPSDLPKKLDDPKWEFCFNGEPMFVVCNTPAHIFRQSRRSSTFMLTFQPRWVFDGILDTDKKAQSAFNSVTKRLMPYDLINKSPFLGKYGNHNNREWKQYFLDDLNNEMKCPFHQLSNNEEKS</sequence>
<proteinExistence type="predicted"/>
<dbReference type="OrthoDB" id="112290at2"/>
<evidence type="ECO:0008006" key="3">
    <source>
        <dbReference type="Google" id="ProtNLM"/>
    </source>
</evidence>
<dbReference type="RefSeq" id="WP_086114193.1">
    <property type="nucleotide sequence ID" value="NZ_CAWNHF010000166.1"/>
</dbReference>
<gene>
    <name evidence="1" type="ORF">Xbed_03606</name>
</gene>
<evidence type="ECO:0000313" key="2">
    <source>
        <dbReference type="Proteomes" id="UP000194204"/>
    </source>
</evidence>
<dbReference type="Pfam" id="PF08892">
    <property type="entry name" value="YqcI_YcgG"/>
    <property type="match status" value="1"/>
</dbReference>
<dbReference type="InterPro" id="IPR014988">
    <property type="entry name" value="Uncharacterised_YqcI/YcgG"/>
</dbReference>
<protein>
    <recommendedName>
        <fullName evidence="3">YqcI/YcgG family protein</fullName>
    </recommendedName>
</protein>
<reference evidence="1 2" key="1">
    <citation type="submission" date="2017-01" db="EMBL/GenBank/DDBJ databases">
        <title>Deconstructing symbiosis and pathogenesis requirements using a combined genomic-metabolomic approach.</title>
        <authorList>
            <person name="Tobias N.J."/>
            <person name="Wolff H."/>
            <person name="Djahanschiri B."/>
            <person name="Ebersberger I."/>
            <person name="Bode H.B."/>
        </authorList>
    </citation>
    <scope>NUCLEOTIDE SEQUENCE [LARGE SCALE GENOMIC DNA]</scope>
    <source>
        <strain evidence="1 2">DSM 4764</strain>
    </source>
</reference>
<evidence type="ECO:0000313" key="1">
    <source>
        <dbReference type="EMBL" id="OTA15305.1"/>
    </source>
</evidence>